<reference evidence="3" key="1">
    <citation type="submission" date="2025-08" db="UniProtKB">
        <authorList>
            <consortium name="RefSeq"/>
        </authorList>
    </citation>
    <scope>IDENTIFICATION</scope>
</reference>
<dbReference type="PANTHER" id="PTHR36880">
    <property type="entry name" value="9130008F23RIK PROTEIN"/>
    <property type="match status" value="1"/>
</dbReference>
<dbReference type="PANTHER" id="PTHR36880:SF1">
    <property type="entry name" value="9130008F23RIK PROTEIN"/>
    <property type="match status" value="1"/>
</dbReference>
<proteinExistence type="predicted"/>
<evidence type="ECO:0000313" key="2">
    <source>
        <dbReference type="Proteomes" id="UP000694863"/>
    </source>
</evidence>
<sequence length="189" mass="19892">MNEPPDGMGALGARGAGSPRILPRRLERAGSFPLEQRPRAPLAPARPGGRRGSALEQRAAAGAPGARAGEDPDCEPWVREKVLFLLHPQRWLGTPGDPAPEEVARGDCQEAAGPPGFPGEEPRTSGSPGDAASGAQGVSAAARPTPLLVRVVDYHGTQEVQQTAWTKGCMTTKTEEHSVTAVTFRTHRV</sequence>
<protein>
    <submittedName>
        <fullName evidence="3">Uncharacterized protein C6orf141 homolog</fullName>
    </submittedName>
</protein>
<evidence type="ECO:0000256" key="1">
    <source>
        <dbReference type="SAM" id="MobiDB-lite"/>
    </source>
</evidence>
<name>A0ABM0IBV9_ECHTE</name>
<accession>A0ABM0IBV9</accession>
<feature type="compositionally biased region" description="Low complexity" evidence="1">
    <location>
        <begin position="58"/>
        <end position="67"/>
    </location>
</feature>
<dbReference type="GeneID" id="101663759"/>
<feature type="region of interest" description="Disordered" evidence="1">
    <location>
        <begin position="1"/>
        <end position="73"/>
    </location>
</feature>
<dbReference type="Proteomes" id="UP000694863">
    <property type="component" value="Unplaced"/>
</dbReference>
<evidence type="ECO:0000313" key="3">
    <source>
        <dbReference type="RefSeq" id="XP_004696624.2"/>
    </source>
</evidence>
<feature type="compositionally biased region" description="Low complexity" evidence="1">
    <location>
        <begin position="131"/>
        <end position="141"/>
    </location>
</feature>
<gene>
    <name evidence="3" type="primary">CUNH6orf141</name>
</gene>
<feature type="region of interest" description="Disordered" evidence="1">
    <location>
        <begin position="90"/>
        <end position="141"/>
    </location>
</feature>
<dbReference type="InterPro" id="IPR037739">
    <property type="entry name" value="C6orf141"/>
</dbReference>
<keyword evidence="2" id="KW-1185">Reference proteome</keyword>
<dbReference type="RefSeq" id="XP_004696624.2">
    <property type="nucleotide sequence ID" value="XM_004696567.3"/>
</dbReference>
<organism evidence="2 3">
    <name type="scientific">Echinops telfairi</name>
    <name type="common">Lesser hedgehog tenrec</name>
    <dbReference type="NCBI Taxonomy" id="9371"/>
    <lineage>
        <taxon>Eukaryota</taxon>
        <taxon>Metazoa</taxon>
        <taxon>Chordata</taxon>
        <taxon>Craniata</taxon>
        <taxon>Vertebrata</taxon>
        <taxon>Euteleostomi</taxon>
        <taxon>Mammalia</taxon>
        <taxon>Eutheria</taxon>
        <taxon>Afrotheria</taxon>
        <taxon>Tenrecidae</taxon>
        <taxon>Tenrecinae</taxon>
        <taxon>Echinops</taxon>
    </lineage>
</organism>